<sequence>MLSLRRPPVVYPQSVKAQYAPSSRGSFTPVYVVLGIIGALTLAACFVGRALARRCLRPRRDKRYVAEGEIEMVVPAVNFGAGAGVGGIKQQLTMKHSGSDLQESAAAGTGSRVNFARHDSRRRWQVDPPLALPQGRCLESRISAAFPVSLHPKAEASVCCRSLLQVTRRGELLCGIDAADAQCHGFRVDDVDAHDFAQGLWVAVGSALSNIDGMSLSMDILLCVLALADSFMPVIMPPS</sequence>
<evidence type="ECO:0000313" key="3">
    <source>
        <dbReference type="Proteomes" id="UP000734854"/>
    </source>
</evidence>
<name>A0A8J5FDZ6_ZINOF</name>
<keyword evidence="1" id="KW-1133">Transmembrane helix</keyword>
<comment type="caution">
    <text evidence="2">The sequence shown here is derived from an EMBL/GenBank/DDBJ whole genome shotgun (WGS) entry which is preliminary data.</text>
</comment>
<dbReference type="EMBL" id="JACMSC010000015">
    <property type="protein sequence ID" value="KAG6484585.1"/>
    <property type="molecule type" value="Genomic_DNA"/>
</dbReference>
<dbReference type="AlphaFoldDB" id="A0A8J5FDZ6"/>
<feature type="transmembrane region" description="Helical" evidence="1">
    <location>
        <begin position="30"/>
        <end position="52"/>
    </location>
</feature>
<organism evidence="2 3">
    <name type="scientific">Zingiber officinale</name>
    <name type="common">Ginger</name>
    <name type="synonym">Amomum zingiber</name>
    <dbReference type="NCBI Taxonomy" id="94328"/>
    <lineage>
        <taxon>Eukaryota</taxon>
        <taxon>Viridiplantae</taxon>
        <taxon>Streptophyta</taxon>
        <taxon>Embryophyta</taxon>
        <taxon>Tracheophyta</taxon>
        <taxon>Spermatophyta</taxon>
        <taxon>Magnoliopsida</taxon>
        <taxon>Liliopsida</taxon>
        <taxon>Zingiberales</taxon>
        <taxon>Zingiberaceae</taxon>
        <taxon>Zingiber</taxon>
    </lineage>
</organism>
<keyword evidence="1" id="KW-0812">Transmembrane</keyword>
<keyword evidence="3" id="KW-1185">Reference proteome</keyword>
<accession>A0A8J5FDZ6</accession>
<evidence type="ECO:0000313" key="2">
    <source>
        <dbReference type="EMBL" id="KAG6484585.1"/>
    </source>
</evidence>
<protein>
    <submittedName>
        <fullName evidence="2">Uncharacterized protein</fullName>
    </submittedName>
</protein>
<reference evidence="2 3" key="1">
    <citation type="submission" date="2020-08" db="EMBL/GenBank/DDBJ databases">
        <title>Plant Genome Project.</title>
        <authorList>
            <person name="Zhang R.-G."/>
        </authorList>
    </citation>
    <scope>NUCLEOTIDE SEQUENCE [LARGE SCALE GENOMIC DNA]</scope>
    <source>
        <tissue evidence="2">Rhizome</tissue>
    </source>
</reference>
<evidence type="ECO:0000256" key="1">
    <source>
        <dbReference type="SAM" id="Phobius"/>
    </source>
</evidence>
<gene>
    <name evidence="2" type="ORF">ZIOFF_053105</name>
</gene>
<proteinExistence type="predicted"/>
<keyword evidence="1" id="KW-0472">Membrane</keyword>
<dbReference type="Proteomes" id="UP000734854">
    <property type="component" value="Unassembled WGS sequence"/>
</dbReference>